<dbReference type="GO" id="GO:0000731">
    <property type="term" value="P:DNA synthesis involved in DNA repair"/>
    <property type="evidence" value="ECO:0007669"/>
    <property type="project" value="TreeGrafter"/>
</dbReference>
<evidence type="ECO:0000256" key="2">
    <source>
        <dbReference type="ARBA" id="ARBA00008959"/>
    </source>
</evidence>
<protein>
    <recommendedName>
        <fullName evidence="3">Replication-associated recombination protein A</fullName>
    </recommendedName>
</protein>
<dbReference type="Pfam" id="PF00004">
    <property type="entry name" value="AAA"/>
    <property type="match status" value="1"/>
</dbReference>
<dbReference type="CDD" id="cd00009">
    <property type="entry name" value="AAA"/>
    <property type="match status" value="1"/>
</dbReference>
<sequence length="437" mass="48790">MPLAAQMRPMDFDQFVGQKHLTEPDAALRRAVENDRFGSIILWGPPGVGKTTLAEIIARRTHAHFTRVSATSAGVADLRKVVEEARQRRKAYKQKTILFIDEIHRFNKAQQDAILPVVENGTITLIGATTENPSFEVNAALLSRARVFTMYALTDEEIKLVLHRAIADPERGLGKLNIKLTPEVEENIANYANGDARSALNILELAVSIVMKNETDQILIDLPLLESAVQRRALLYDKGGEQHYDLISALHKTIRGSDPDAALYWLARMLESGEDPLFIVRRLVRAASEDVGMADPQALVVAMSAQQAVHFIGMPEGALALAQCVVYLATAPKSNRLYGAYKQVQADVLLSRNEPVPLHLRNAPTQLMKDLGYGEGYRYAHDHESGFVYQQNLPDALEGRRYYEPTAHGFEITIGDRLAYWRKIGEEEREKRKGSKA</sequence>
<dbReference type="EMBL" id="CP128399">
    <property type="protein sequence ID" value="WJW67959.1"/>
    <property type="molecule type" value="Genomic_DNA"/>
</dbReference>
<dbReference type="SUPFAM" id="SSF52540">
    <property type="entry name" value="P-loop containing nucleoside triphosphate hydrolases"/>
    <property type="match status" value="1"/>
</dbReference>
<dbReference type="GO" id="GO:0016887">
    <property type="term" value="F:ATP hydrolysis activity"/>
    <property type="evidence" value="ECO:0007669"/>
    <property type="project" value="InterPro"/>
</dbReference>
<dbReference type="Pfam" id="PF16193">
    <property type="entry name" value="AAA_assoc_2"/>
    <property type="match status" value="1"/>
</dbReference>
<evidence type="ECO:0000313" key="9">
    <source>
        <dbReference type="EMBL" id="WJW67959.1"/>
    </source>
</evidence>
<name>A0A8T7M1Q4_9CHLR</name>
<evidence type="ECO:0000313" key="10">
    <source>
        <dbReference type="Proteomes" id="UP000521676"/>
    </source>
</evidence>
<dbReference type="GO" id="GO:0005524">
    <property type="term" value="F:ATP binding"/>
    <property type="evidence" value="ECO:0007669"/>
    <property type="project" value="UniProtKB-KW"/>
</dbReference>
<dbReference type="InterPro" id="IPR003959">
    <property type="entry name" value="ATPase_AAA_core"/>
</dbReference>
<dbReference type="GO" id="GO:0006261">
    <property type="term" value="P:DNA-templated DNA replication"/>
    <property type="evidence" value="ECO:0007669"/>
    <property type="project" value="TreeGrafter"/>
</dbReference>
<evidence type="ECO:0000259" key="7">
    <source>
        <dbReference type="SMART" id="SM00382"/>
    </source>
</evidence>
<dbReference type="GO" id="GO:0003677">
    <property type="term" value="F:DNA binding"/>
    <property type="evidence" value="ECO:0007669"/>
    <property type="project" value="InterPro"/>
</dbReference>
<evidence type="ECO:0000256" key="5">
    <source>
        <dbReference type="ARBA" id="ARBA00022741"/>
    </source>
</evidence>
<dbReference type="SUPFAM" id="SSF48019">
    <property type="entry name" value="post-AAA+ oligomerization domain-like"/>
    <property type="match status" value="1"/>
</dbReference>
<comment type="function">
    <text evidence="1">DNA-dependent ATPase that plays important roles in cellular responses to stalled DNA replication processes.</text>
</comment>
<dbReference type="FunFam" id="1.10.3710.10:FF:000004">
    <property type="entry name" value="Putative ATPase, AAA family"/>
    <property type="match status" value="1"/>
</dbReference>
<dbReference type="SMART" id="SM00382">
    <property type="entry name" value="AAA"/>
    <property type="match status" value="1"/>
</dbReference>
<dbReference type="AlphaFoldDB" id="A0A8T7M1Q4"/>
<dbReference type="InterPro" id="IPR003593">
    <property type="entry name" value="AAA+_ATPase"/>
</dbReference>
<evidence type="ECO:0000313" key="8">
    <source>
        <dbReference type="EMBL" id="NWJ46129.1"/>
    </source>
</evidence>
<dbReference type="RefSeq" id="WP_341469856.1">
    <property type="nucleotide sequence ID" value="NZ_CP128399.1"/>
</dbReference>
<dbReference type="Pfam" id="PF12002">
    <property type="entry name" value="MgsA_C"/>
    <property type="match status" value="1"/>
</dbReference>
<dbReference type="PANTHER" id="PTHR13779:SF7">
    <property type="entry name" value="ATPASE WRNIP1"/>
    <property type="match status" value="1"/>
</dbReference>
<keyword evidence="11" id="KW-1185">Reference proteome</keyword>
<evidence type="ECO:0000256" key="4">
    <source>
        <dbReference type="ARBA" id="ARBA00022705"/>
    </source>
</evidence>
<keyword evidence="5" id="KW-0547">Nucleotide-binding</keyword>
<dbReference type="Gene3D" id="1.10.3710.10">
    <property type="entry name" value="DNA polymerase III clamp loader subunits, C-terminal domain"/>
    <property type="match status" value="1"/>
</dbReference>
<dbReference type="Proteomes" id="UP000521676">
    <property type="component" value="Unassembled WGS sequence"/>
</dbReference>
<dbReference type="Gene3D" id="1.20.272.10">
    <property type="match status" value="1"/>
</dbReference>
<dbReference type="EMBL" id="JACATZ010000001">
    <property type="protein sequence ID" value="NWJ46129.1"/>
    <property type="molecule type" value="Genomic_DNA"/>
</dbReference>
<dbReference type="FunFam" id="3.40.50.300:FF:000137">
    <property type="entry name" value="Replication-associated recombination protein A"/>
    <property type="match status" value="1"/>
</dbReference>
<dbReference type="FunFam" id="1.10.8.60:FF:000029">
    <property type="entry name" value="Replication-associated recombination protein A"/>
    <property type="match status" value="1"/>
</dbReference>
<dbReference type="InterPro" id="IPR051314">
    <property type="entry name" value="AAA_ATPase_RarA/MGS1/WRNIP1"/>
</dbReference>
<dbReference type="InterPro" id="IPR032423">
    <property type="entry name" value="AAA_assoc_2"/>
</dbReference>
<keyword evidence="6" id="KW-0067">ATP-binding</keyword>
<reference evidence="8 10" key="1">
    <citation type="submission" date="2020-06" db="EMBL/GenBank/DDBJ databases">
        <title>Anoxygenic phototrophic Chloroflexota member uses a Type I reaction center.</title>
        <authorList>
            <person name="Tsuji J.M."/>
            <person name="Shaw N.A."/>
            <person name="Nagashima S."/>
            <person name="Venkiteswaran J."/>
            <person name="Schiff S.L."/>
            <person name="Hanada S."/>
            <person name="Tank M."/>
            <person name="Neufeld J.D."/>
        </authorList>
    </citation>
    <scope>NUCLEOTIDE SEQUENCE [LARGE SCALE GENOMIC DNA]</scope>
    <source>
        <strain evidence="8">L227-S17</strain>
    </source>
</reference>
<organism evidence="8 10">
    <name type="scientific">Candidatus Chlorohelix allophototropha</name>
    <dbReference type="NCBI Taxonomy" id="3003348"/>
    <lineage>
        <taxon>Bacteria</taxon>
        <taxon>Bacillati</taxon>
        <taxon>Chloroflexota</taxon>
        <taxon>Chloroflexia</taxon>
        <taxon>Candidatus Chloroheliales</taxon>
        <taxon>Candidatus Chloroheliaceae</taxon>
        <taxon>Candidatus Chlorohelix</taxon>
    </lineage>
</organism>
<proteinExistence type="inferred from homology"/>
<dbReference type="Gene3D" id="3.40.50.300">
    <property type="entry name" value="P-loop containing nucleotide triphosphate hydrolases"/>
    <property type="match status" value="1"/>
</dbReference>
<dbReference type="GO" id="GO:0008047">
    <property type="term" value="F:enzyme activator activity"/>
    <property type="evidence" value="ECO:0007669"/>
    <property type="project" value="TreeGrafter"/>
</dbReference>
<dbReference type="PANTHER" id="PTHR13779">
    <property type="entry name" value="WERNER HELICASE-INTERACTING PROTEIN 1 FAMILY MEMBER"/>
    <property type="match status" value="1"/>
</dbReference>
<evidence type="ECO:0000313" key="11">
    <source>
        <dbReference type="Proteomes" id="UP001431572"/>
    </source>
</evidence>
<accession>A0A8T7M1Q4</accession>
<feature type="domain" description="AAA+ ATPase" evidence="7">
    <location>
        <begin position="36"/>
        <end position="157"/>
    </location>
</feature>
<evidence type="ECO:0000256" key="1">
    <source>
        <dbReference type="ARBA" id="ARBA00002393"/>
    </source>
</evidence>
<dbReference type="InterPro" id="IPR021886">
    <property type="entry name" value="MgsA_C"/>
</dbReference>
<dbReference type="Gene3D" id="1.10.8.60">
    <property type="match status" value="1"/>
</dbReference>
<dbReference type="FunFam" id="1.20.272.10:FF:000001">
    <property type="entry name" value="Putative AAA family ATPase"/>
    <property type="match status" value="1"/>
</dbReference>
<dbReference type="InterPro" id="IPR027417">
    <property type="entry name" value="P-loop_NTPase"/>
</dbReference>
<dbReference type="GO" id="GO:0017116">
    <property type="term" value="F:single-stranded DNA helicase activity"/>
    <property type="evidence" value="ECO:0007669"/>
    <property type="project" value="TreeGrafter"/>
</dbReference>
<evidence type="ECO:0000256" key="6">
    <source>
        <dbReference type="ARBA" id="ARBA00022840"/>
    </source>
</evidence>
<evidence type="ECO:0000256" key="3">
    <source>
        <dbReference type="ARBA" id="ARBA00020776"/>
    </source>
</evidence>
<gene>
    <name evidence="8" type="ORF">HXX08_09645</name>
    <name evidence="9" type="ORF">OZ401_001273</name>
</gene>
<reference evidence="9" key="2">
    <citation type="journal article" date="2024" name="Nature">
        <title>Anoxygenic phototroph of the Chloroflexota uses a type I reaction centre.</title>
        <authorList>
            <person name="Tsuji J.M."/>
            <person name="Shaw N.A."/>
            <person name="Nagashima S."/>
            <person name="Venkiteswaran J.J."/>
            <person name="Schiff S.L."/>
            <person name="Watanabe T."/>
            <person name="Fukui M."/>
            <person name="Hanada S."/>
            <person name="Tank M."/>
            <person name="Neufeld J.D."/>
        </authorList>
    </citation>
    <scope>NUCLEOTIDE SEQUENCE</scope>
    <source>
        <strain evidence="9">L227-S17</strain>
    </source>
</reference>
<dbReference type="CDD" id="cd18139">
    <property type="entry name" value="HLD_clamp_RarA"/>
    <property type="match status" value="1"/>
</dbReference>
<dbReference type="Proteomes" id="UP001431572">
    <property type="component" value="Chromosome 1"/>
</dbReference>
<keyword evidence="4" id="KW-0235">DNA replication</keyword>
<comment type="similarity">
    <text evidence="2">Belongs to the AAA ATPase family. RarA/MGS1/WRNIP1 subfamily.</text>
</comment>
<dbReference type="InterPro" id="IPR008921">
    <property type="entry name" value="DNA_pol3_clamp-load_cplx_C"/>
</dbReference>